<feature type="region of interest" description="Disordered" evidence="1">
    <location>
        <begin position="77"/>
        <end position="101"/>
    </location>
</feature>
<keyword evidence="3" id="KW-1185">Reference proteome</keyword>
<dbReference type="Proteomes" id="UP001281761">
    <property type="component" value="Unassembled WGS sequence"/>
</dbReference>
<accession>A0ABQ9XBA2</accession>
<name>A0ABQ9XBA2_9EUKA</name>
<organism evidence="2 3">
    <name type="scientific">Blattamonas nauphoetae</name>
    <dbReference type="NCBI Taxonomy" id="2049346"/>
    <lineage>
        <taxon>Eukaryota</taxon>
        <taxon>Metamonada</taxon>
        <taxon>Preaxostyla</taxon>
        <taxon>Oxymonadida</taxon>
        <taxon>Blattamonas</taxon>
    </lineage>
</organism>
<evidence type="ECO:0000313" key="3">
    <source>
        <dbReference type="Proteomes" id="UP001281761"/>
    </source>
</evidence>
<protein>
    <submittedName>
        <fullName evidence="2">Uncharacterized protein</fullName>
    </submittedName>
</protein>
<evidence type="ECO:0000313" key="2">
    <source>
        <dbReference type="EMBL" id="KAK2948144.1"/>
    </source>
</evidence>
<evidence type="ECO:0000256" key="1">
    <source>
        <dbReference type="SAM" id="MobiDB-lite"/>
    </source>
</evidence>
<proteinExistence type="predicted"/>
<dbReference type="EMBL" id="JARBJD010000183">
    <property type="protein sequence ID" value="KAK2948144.1"/>
    <property type="molecule type" value="Genomic_DNA"/>
</dbReference>
<gene>
    <name evidence="2" type="ORF">BLNAU_16944</name>
</gene>
<reference evidence="2 3" key="1">
    <citation type="journal article" date="2022" name="bioRxiv">
        <title>Genomics of Preaxostyla Flagellates Illuminates Evolutionary Transitions and the Path Towards Mitochondrial Loss.</title>
        <authorList>
            <person name="Novak L.V.F."/>
            <person name="Treitli S.C."/>
            <person name="Pyrih J."/>
            <person name="Halakuc P."/>
            <person name="Pipaliya S.V."/>
            <person name="Vacek V."/>
            <person name="Brzon O."/>
            <person name="Soukal P."/>
            <person name="Eme L."/>
            <person name="Dacks J.B."/>
            <person name="Karnkowska A."/>
            <person name="Elias M."/>
            <person name="Hampl V."/>
        </authorList>
    </citation>
    <scope>NUCLEOTIDE SEQUENCE [LARGE SCALE GENOMIC DNA]</scope>
    <source>
        <strain evidence="2">NAU3</strain>
        <tissue evidence="2">Gut</tissue>
    </source>
</reference>
<sequence length="115" mass="11517">MVCASAVCGWNGRHVHVCRNRVDCCAGRQAEADASNCWDCGKCVWSAGGGWGCGGCCGVCGVSAQEGRESAEEVAGVAASAESGREAEAPSEQHSPLVSECSGGHSVTLVGGIGE</sequence>
<comment type="caution">
    <text evidence="2">The sequence shown here is derived from an EMBL/GenBank/DDBJ whole genome shotgun (WGS) entry which is preliminary data.</text>
</comment>